<evidence type="ECO:0000313" key="2">
    <source>
        <dbReference type="Proteomes" id="UP000308197"/>
    </source>
</evidence>
<reference evidence="1 2" key="1">
    <citation type="journal article" date="2019" name="Nat. Ecol. Evol.">
        <title>Megaphylogeny resolves global patterns of mushroom evolution.</title>
        <authorList>
            <person name="Varga T."/>
            <person name="Krizsan K."/>
            <person name="Foldi C."/>
            <person name="Dima B."/>
            <person name="Sanchez-Garcia M."/>
            <person name="Sanchez-Ramirez S."/>
            <person name="Szollosi G.J."/>
            <person name="Szarkandi J.G."/>
            <person name="Papp V."/>
            <person name="Albert L."/>
            <person name="Andreopoulos W."/>
            <person name="Angelini C."/>
            <person name="Antonin V."/>
            <person name="Barry K.W."/>
            <person name="Bougher N.L."/>
            <person name="Buchanan P."/>
            <person name="Buyck B."/>
            <person name="Bense V."/>
            <person name="Catcheside P."/>
            <person name="Chovatia M."/>
            <person name="Cooper J."/>
            <person name="Damon W."/>
            <person name="Desjardin D."/>
            <person name="Finy P."/>
            <person name="Geml J."/>
            <person name="Haridas S."/>
            <person name="Hughes K."/>
            <person name="Justo A."/>
            <person name="Karasinski D."/>
            <person name="Kautmanova I."/>
            <person name="Kiss B."/>
            <person name="Kocsube S."/>
            <person name="Kotiranta H."/>
            <person name="LaButti K.M."/>
            <person name="Lechner B.E."/>
            <person name="Liimatainen K."/>
            <person name="Lipzen A."/>
            <person name="Lukacs Z."/>
            <person name="Mihaltcheva S."/>
            <person name="Morgado L.N."/>
            <person name="Niskanen T."/>
            <person name="Noordeloos M.E."/>
            <person name="Ohm R.A."/>
            <person name="Ortiz-Santana B."/>
            <person name="Ovrebo C."/>
            <person name="Racz N."/>
            <person name="Riley R."/>
            <person name="Savchenko A."/>
            <person name="Shiryaev A."/>
            <person name="Soop K."/>
            <person name="Spirin V."/>
            <person name="Szebenyi C."/>
            <person name="Tomsovsky M."/>
            <person name="Tulloss R.E."/>
            <person name="Uehling J."/>
            <person name="Grigoriev I.V."/>
            <person name="Vagvolgyi C."/>
            <person name="Papp T."/>
            <person name="Martin F.M."/>
            <person name="Miettinen O."/>
            <person name="Hibbett D.S."/>
            <person name="Nagy L.G."/>
        </authorList>
    </citation>
    <scope>NUCLEOTIDE SEQUENCE [LARGE SCALE GENOMIC DNA]</scope>
    <source>
        <strain evidence="1 2">HHB13444</strain>
    </source>
</reference>
<gene>
    <name evidence="1" type="ORF">K466DRAFT_602758</name>
</gene>
<dbReference type="AlphaFoldDB" id="A0A5C3P1N9"/>
<name>A0A5C3P1N9_9APHY</name>
<sequence length="166" mass="18004">MAQILPESPLLSTTTCSVVGTYEATYGDKLMWLGDGYVLPPDEVTAYTTVIYGVPNPVNPTYSHPIPDLTYFFPLGATSFVIHYGQDGIVLAQPLQVFYCPVTLTIGGLRPNRAIAALTSLIPHAPSRWAGGVVVMKFTDNTCTSYTDFTLSDITHIQYVFSCGGQ</sequence>
<organism evidence="1 2">
    <name type="scientific">Polyporus arcularius HHB13444</name>
    <dbReference type="NCBI Taxonomy" id="1314778"/>
    <lineage>
        <taxon>Eukaryota</taxon>
        <taxon>Fungi</taxon>
        <taxon>Dikarya</taxon>
        <taxon>Basidiomycota</taxon>
        <taxon>Agaricomycotina</taxon>
        <taxon>Agaricomycetes</taxon>
        <taxon>Polyporales</taxon>
        <taxon>Polyporaceae</taxon>
        <taxon>Polyporus</taxon>
    </lineage>
</organism>
<evidence type="ECO:0000313" key="1">
    <source>
        <dbReference type="EMBL" id="TFK83555.1"/>
    </source>
</evidence>
<dbReference type="InParanoid" id="A0A5C3P1N9"/>
<proteinExistence type="predicted"/>
<keyword evidence="2" id="KW-1185">Reference proteome</keyword>
<dbReference type="Proteomes" id="UP000308197">
    <property type="component" value="Unassembled WGS sequence"/>
</dbReference>
<protein>
    <submittedName>
        <fullName evidence="1">Uncharacterized protein</fullName>
    </submittedName>
</protein>
<accession>A0A5C3P1N9</accession>
<dbReference type="EMBL" id="ML211384">
    <property type="protein sequence ID" value="TFK83555.1"/>
    <property type="molecule type" value="Genomic_DNA"/>
</dbReference>